<dbReference type="PROSITE" id="PS50199">
    <property type="entry name" value="ZF_RANBP2_2"/>
    <property type="match status" value="2"/>
</dbReference>
<keyword evidence="25" id="KW-1133">Transmembrane helix</keyword>
<evidence type="ECO:0000256" key="20">
    <source>
        <dbReference type="ARBA" id="ARBA00079437"/>
    </source>
</evidence>
<keyword evidence="16" id="KW-0539">Nucleus</keyword>
<dbReference type="GO" id="GO:0006913">
    <property type="term" value="P:nucleocytoplasmic transport"/>
    <property type="evidence" value="ECO:0007669"/>
    <property type="project" value="InterPro"/>
</dbReference>
<keyword evidence="25" id="KW-0812">Transmembrane</keyword>
<dbReference type="GO" id="GO:0008270">
    <property type="term" value="F:zinc ion binding"/>
    <property type="evidence" value="ECO:0007669"/>
    <property type="project" value="UniProtKB-KW"/>
</dbReference>
<feature type="coiled-coil region" evidence="23">
    <location>
        <begin position="891"/>
        <end position="925"/>
    </location>
</feature>
<keyword evidence="7" id="KW-0677">Repeat</keyword>
<evidence type="ECO:0000256" key="3">
    <source>
        <dbReference type="ARBA" id="ARBA00004567"/>
    </source>
</evidence>
<feature type="compositionally biased region" description="Low complexity" evidence="24">
    <location>
        <begin position="2258"/>
        <end position="2276"/>
    </location>
</feature>
<dbReference type="InterPro" id="IPR045256">
    <property type="entry name" value="RanBP1_RanBD"/>
</dbReference>
<dbReference type="InterPro" id="IPR011990">
    <property type="entry name" value="TPR-like_helical_dom_sf"/>
</dbReference>
<feature type="region of interest" description="Disordered" evidence="24">
    <location>
        <begin position="1406"/>
        <end position="1428"/>
    </location>
</feature>
<evidence type="ECO:0000313" key="29">
    <source>
        <dbReference type="Proteomes" id="UP001497623"/>
    </source>
</evidence>
<keyword evidence="12" id="KW-0811">Translocation</keyword>
<feature type="domain" description="RanBP2-type" evidence="27">
    <location>
        <begin position="1879"/>
        <end position="1908"/>
    </location>
</feature>
<dbReference type="FunFam" id="4.10.1060.10:FF:000001">
    <property type="entry name" value="Nuclear pore complex protein Nup153"/>
    <property type="match status" value="1"/>
</dbReference>
<keyword evidence="23" id="KW-0175">Coiled coil</keyword>
<comment type="similarity">
    <text evidence="17">Belongs to the NUP153 family.</text>
</comment>
<feature type="region of interest" description="Disordered" evidence="24">
    <location>
        <begin position="814"/>
        <end position="880"/>
    </location>
</feature>
<feature type="compositionally biased region" description="Basic and acidic residues" evidence="24">
    <location>
        <begin position="1837"/>
        <end position="1853"/>
    </location>
</feature>
<dbReference type="GO" id="GO:0005737">
    <property type="term" value="C:cytoplasm"/>
    <property type="evidence" value="ECO:0007669"/>
    <property type="project" value="TreeGrafter"/>
</dbReference>
<evidence type="ECO:0000256" key="5">
    <source>
        <dbReference type="ARBA" id="ARBA00022553"/>
    </source>
</evidence>
<evidence type="ECO:0000256" key="21">
    <source>
        <dbReference type="PROSITE-ProRule" id="PRU00322"/>
    </source>
</evidence>
<keyword evidence="29" id="KW-1185">Reference proteome</keyword>
<dbReference type="Gene3D" id="2.30.29.30">
    <property type="entry name" value="Pleckstrin-homology domain (PH domain)/Phosphotyrosine-binding domain (PTB)"/>
    <property type="match status" value="3"/>
</dbReference>
<dbReference type="SMART" id="SM00547">
    <property type="entry name" value="ZnF_RBZ"/>
    <property type="match status" value="2"/>
</dbReference>
<feature type="non-terminal residue" evidence="28">
    <location>
        <position position="2289"/>
    </location>
</feature>
<dbReference type="InterPro" id="IPR000156">
    <property type="entry name" value="Ran_bind_dom"/>
</dbReference>
<gene>
    <name evidence="28" type="ORF">MNOR_LOCUS27230</name>
</gene>
<feature type="compositionally biased region" description="Polar residues" evidence="24">
    <location>
        <begin position="1630"/>
        <end position="1642"/>
    </location>
</feature>
<sequence>MNMYNTVRLDFLNYRYSPGHSSLTPVYFLHGKLYLSIIVIYICMFRIIITSFRLVEKQAYVYFFPLAFFQRTSFCSKRKIRGYNIARFYFNVGEYESARRYLSEFLTVRPKAMDAHRLLGQIFENLNNKEKAVQAYKTSYELGEGQKDLVLKICELYTDVQCDSSVRLYWAEEGHRLFPHHESIVKLREALLTNSGQSKEELEKLYIDEIRANPTVVRLQTSLLQLYMEWGKEENSKLKDAYNYGTQVESRKAFPDSLEWYKTLNDIMVSYKSIADVSNDVEFHTNYLSALERLVYLTIASSNGTALVSQCTLSDSASLLHRLDQNMQTSLAVVGKNGNFGLLMIGQLYLHMGIFLMYSSKKDSLATGNNNAAVLLFHACRFRSSDKQGKTTRDQHWYKLACHRLSQAAHILNHMASTETEKIKFVNKVKQQCSNKEAQDSIYNSVYGSSHSNEKNNSFFMNDQDFINATLAFPDVDDIKSWDHVVGVMQCASLRDLVWLCLQEVPNTIHEPQAYYNFGIFEGLQFSSQMVNTGAPETLCHLDLLAFLAATVYCQTSQASEIQGPLPASLPTVIAPALNTVEQSEWWTSAYTLYTNRATHRINKLRLTLQRGLEVIRAIGNHGLDLALLANLALSFTRWSEKAKEDGSTASEVDALEDRAEHYWVRVLSLCQKASRNISTITPRNRLFAPPSIELSEEQRAKVEEEGKFFRAMRLIGSGKSQEAIQALADLKSPEASFHRAKLYKKQSEEVLGGSSFESVSSEVRSRYTILLTQARDTLYLTLDRLRMPGVDRFHSLNTQLNQELGEVEKRLNHNSIDLDPSQIQRDDDTASLSDSSQSPPVNITNGHGTSASGLIQQPKSCSTPMRTNRIIRQEARPSPERLDVQVRALTEVQENTLKHMDEQNQALRAQNEALRNMCSTISQEFKDHGNLYRSMLEQNKNLSQEAYHSILNEVKQLHATMKDMQTQMEAMVVDIGALKISQSTKAALGSDVPDVKASEAAEVIQPVDMSSAGVVPAGMYSPYVYGYSQQPSPLLSNPGLFGTNQPPFFPPSTIGDQTYCNLSTSSSSQAISAMPSFSATVASSNLPASSSSNWTSIASSLAATSHSTAKVITSISPVKNKLSGGLDGGPHPFQISMPSIPASITPPLANTAGDLSLSLPCSTGSLLAGIPDPLYSAVTPDASPLRGATSNSQMNTFSTSTMTAASADTLSGRVAPTDDPDPRFSFFPSGASSVAVRSVSSAKNSAATEDDNGRYVEDDHDPCPDFQPVVPLPDKVEVKTGEEDEQVLFEERSKLFRWCDKEWKERGTGTMKLLHNPSQCSVRVLMRRDQTFKICANHLISVDMDLKPQKGSDKVWIWPAQIYNHSLLVFMEFFAKYREREVAIVLSKELLKLFQNRAEMLTEQFQHKETSPVSTTTKESNKPTASAKQQSLAEMFKKPEGSWECQMCLLNNGPEAVKCASCETPNPKASDLGVGNDSLAFLNNFTQFTGLPDRQKKNSIYPEVFQPPSDAILAACISGISGSTNFLITQETGGFKFGIQPAASSSVTVAPAASTTDAKFSLSDFTFSATPKASISTPSETKTENTEQGKPSIFAGFSFGSKSETEKTSSFSFSVPKVDNVRSAVSREVSPSTRGATETTTDDQILTPSVIVTAGSASGLFTSKEDKPVEPKTLFPGSPIVGSGSPSKDDSEVEEYEPQVDFKPVIPLPELVEVKTGEEDEEVLFCERSKLFRFDKETKEWKERGLGDLKILKDNRTSKVRILMRREQIHKICANHSITPEITLSPMASSDKAWVWAAMDFADEEMKEEKFAARFKTSELAKQFHETFEKAKKIVEGSSKEASVEKGTKESTPDSTIGNKSSTPAAAPLSSLAKFKIVTGSWECDGCLCRNGPEINVCPACKTNKPGYEPPKEAETKSTFSFGIPSQPTTSSNKLNTTEESSSFSFGIPSESSTSVTSSSSEFSFGIKTDSKAASTFAFGSSNATSSPSGFSFGFSFGTPAQSDNKDKLSSTGGFSFGQTVTTTSDATNKPFSFTWTPGTDADQSGFTFGSPGKYDFVFSGVKAGKSPRSRDVSLCESVKSEDGVVEEDEGDHLYFEPVVPLPDKVEVVTGEENETLLYCHRSKLFRLASGEWKERGIGDIKLLDSKDTGKIRLLMRREQVHKICLNHNLNVEMEFRKKDEKTYYWATVDYSGNDPRNETFAIRFKTSEIAEGFFGAVELAKKKLRGEVESAVSDTIIVSEETIKATTPKVKAVKPDSTSPAKADTSAPTTTTSTFGGGHFLVDDLQH</sequence>
<evidence type="ECO:0000256" key="24">
    <source>
        <dbReference type="SAM" id="MobiDB-lite"/>
    </source>
</evidence>
<keyword evidence="5" id="KW-0597">Phosphoprotein</keyword>
<feature type="compositionally biased region" description="Polar residues" evidence="24">
    <location>
        <begin position="1412"/>
        <end position="1428"/>
    </location>
</feature>
<evidence type="ECO:0000256" key="18">
    <source>
        <dbReference type="ARBA" id="ARBA00068609"/>
    </source>
</evidence>
<dbReference type="InterPro" id="IPR045255">
    <property type="entry name" value="RanBP1-like"/>
</dbReference>
<keyword evidence="4" id="KW-0813">Transport</keyword>
<dbReference type="InterPro" id="IPR001876">
    <property type="entry name" value="Znf_RanBP2"/>
</dbReference>
<feature type="region of interest" description="Disordered" evidence="24">
    <location>
        <begin position="1837"/>
        <end position="1865"/>
    </location>
</feature>
<keyword evidence="9" id="KW-0509">mRNA transport</keyword>
<feature type="transmembrane region" description="Helical" evidence="25">
    <location>
        <begin position="33"/>
        <end position="55"/>
    </location>
</feature>
<proteinExistence type="inferred from homology"/>
<evidence type="ECO:0000256" key="4">
    <source>
        <dbReference type="ARBA" id="ARBA00022448"/>
    </source>
</evidence>
<dbReference type="Pfam" id="PF00638">
    <property type="entry name" value="Ran_BP1"/>
    <property type="match status" value="3"/>
</dbReference>
<evidence type="ECO:0000256" key="11">
    <source>
        <dbReference type="ARBA" id="ARBA00022927"/>
    </source>
</evidence>
<feature type="region of interest" description="Disordered" evidence="24">
    <location>
        <begin position="1623"/>
        <end position="1642"/>
    </location>
</feature>
<dbReference type="EMBL" id="CAXKWB010028290">
    <property type="protein sequence ID" value="CAL4133606.1"/>
    <property type="molecule type" value="Genomic_DNA"/>
</dbReference>
<feature type="compositionally biased region" description="Low complexity" evidence="24">
    <location>
        <begin position="1940"/>
        <end position="1961"/>
    </location>
</feature>
<evidence type="ECO:0000259" key="27">
    <source>
        <dbReference type="PROSITE" id="PS50199"/>
    </source>
</evidence>
<comment type="subcellular location">
    <subcellularLocation>
        <location evidence="2">Nucleus membrane</location>
    </subcellularLocation>
    <subcellularLocation>
        <location evidence="3">Nucleus</location>
        <location evidence="3">Nuclear pore complex</location>
    </subcellularLocation>
</comment>
<dbReference type="PROSITE" id="PS50005">
    <property type="entry name" value="TPR"/>
    <property type="match status" value="1"/>
</dbReference>
<dbReference type="SUPFAM" id="SSF90209">
    <property type="entry name" value="Ran binding protein zinc finger-like"/>
    <property type="match status" value="1"/>
</dbReference>
<feature type="region of interest" description="Disordered" evidence="24">
    <location>
        <begin position="1663"/>
        <end position="1695"/>
    </location>
</feature>
<dbReference type="PROSITE" id="PS01358">
    <property type="entry name" value="ZF_RANBP2_1"/>
    <property type="match status" value="2"/>
</dbReference>
<feature type="domain" description="RanBD1" evidence="26">
    <location>
        <begin position="1266"/>
        <end position="1400"/>
    </location>
</feature>
<dbReference type="GO" id="GO:0015031">
    <property type="term" value="P:protein transport"/>
    <property type="evidence" value="ECO:0007669"/>
    <property type="project" value="UniProtKB-KW"/>
</dbReference>
<evidence type="ECO:0000256" key="9">
    <source>
        <dbReference type="ARBA" id="ARBA00022816"/>
    </source>
</evidence>
<name>A0AAV2RMT8_MEGNR</name>
<dbReference type="InterPro" id="IPR011993">
    <property type="entry name" value="PH-like_dom_sf"/>
</dbReference>
<evidence type="ECO:0000256" key="25">
    <source>
        <dbReference type="SAM" id="Phobius"/>
    </source>
</evidence>
<evidence type="ECO:0000259" key="26">
    <source>
        <dbReference type="PROSITE" id="PS50196"/>
    </source>
</evidence>
<accession>A0AAV2RMT8</accession>
<dbReference type="GO" id="GO:0031965">
    <property type="term" value="C:nuclear membrane"/>
    <property type="evidence" value="ECO:0007669"/>
    <property type="project" value="UniProtKB-SubCell"/>
</dbReference>
<dbReference type="Pfam" id="PF00641">
    <property type="entry name" value="Zn_ribbon_RanBP"/>
    <property type="match status" value="1"/>
</dbReference>
<feature type="compositionally biased region" description="Low complexity" evidence="24">
    <location>
        <begin position="1677"/>
        <end position="1687"/>
    </location>
</feature>
<dbReference type="Gene3D" id="1.25.40.10">
    <property type="entry name" value="Tetratricopeptide repeat domain"/>
    <property type="match status" value="1"/>
</dbReference>
<evidence type="ECO:0000256" key="23">
    <source>
        <dbReference type="SAM" id="Coils"/>
    </source>
</evidence>
<feature type="domain" description="RanBD1" evidence="26">
    <location>
        <begin position="1702"/>
        <end position="1838"/>
    </location>
</feature>
<dbReference type="SMART" id="SM00160">
    <property type="entry name" value="RanBD"/>
    <property type="match status" value="3"/>
</dbReference>
<dbReference type="SUPFAM" id="SSF48452">
    <property type="entry name" value="TPR-like"/>
    <property type="match status" value="1"/>
</dbReference>
<feature type="region of interest" description="Disordered" evidence="24">
    <location>
        <begin position="1571"/>
        <end position="1598"/>
    </location>
</feature>
<dbReference type="PANTHER" id="PTHR23138:SF87">
    <property type="entry name" value="E3 SUMO-PROTEIN LIGASE RANBP2"/>
    <property type="match status" value="1"/>
</dbReference>
<feature type="repeat" description="TPR" evidence="22">
    <location>
        <begin position="113"/>
        <end position="146"/>
    </location>
</feature>
<dbReference type="SUPFAM" id="SSF50729">
    <property type="entry name" value="PH domain-like"/>
    <property type="match status" value="3"/>
</dbReference>
<feature type="compositionally biased region" description="Basic and acidic residues" evidence="24">
    <location>
        <begin position="1252"/>
        <end position="1264"/>
    </location>
</feature>
<dbReference type="GO" id="GO:0005096">
    <property type="term" value="F:GTPase activator activity"/>
    <property type="evidence" value="ECO:0007669"/>
    <property type="project" value="TreeGrafter"/>
</dbReference>
<feature type="region of interest" description="Disordered" evidence="24">
    <location>
        <begin position="1909"/>
        <end position="1961"/>
    </location>
</feature>
<evidence type="ECO:0000256" key="1">
    <source>
        <dbReference type="ARBA" id="ARBA00001947"/>
    </source>
</evidence>
<comment type="cofactor">
    <cofactor evidence="1">
        <name>Zn(2+)</name>
        <dbReference type="ChEBI" id="CHEBI:29105"/>
    </cofactor>
</comment>
<dbReference type="GO" id="GO:0005643">
    <property type="term" value="C:nuclear pore"/>
    <property type="evidence" value="ECO:0007669"/>
    <property type="project" value="UniProtKB-SubCell"/>
</dbReference>
<protein>
    <recommendedName>
        <fullName evidence="18">Nuclear pore complex protein Nup153</fullName>
    </recommendedName>
    <alternativeName>
        <fullName evidence="20">153 kDa nucleoporin</fullName>
    </alternativeName>
    <alternativeName>
        <fullName evidence="19">Nucleoporin Nup153</fullName>
    </alternativeName>
</protein>
<keyword evidence="14" id="KW-0906">Nuclear pore complex</keyword>
<feature type="region of interest" description="Disordered" evidence="24">
    <location>
        <begin position="2256"/>
        <end position="2277"/>
    </location>
</feature>
<dbReference type="PANTHER" id="PTHR23138">
    <property type="entry name" value="RAN BINDING PROTEIN"/>
    <property type="match status" value="1"/>
</dbReference>
<dbReference type="InterPro" id="IPR036443">
    <property type="entry name" value="Znf_RanBP2_sf"/>
</dbReference>
<organism evidence="28 29">
    <name type="scientific">Meganyctiphanes norvegica</name>
    <name type="common">Northern krill</name>
    <name type="synonym">Thysanopoda norvegica</name>
    <dbReference type="NCBI Taxonomy" id="48144"/>
    <lineage>
        <taxon>Eukaryota</taxon>
        <taxon>Metazoa</taxon>
        <taxon>Ecdysozoa</taxon>
        <taxon>Arthropoda</taxon>
        <taxon>Crustacea</taxon>
        <taxon>Multicrustacea</taxon>
        <taxon>Malacostraca</taxon>
        <taxon>Eumalacostraca</taxon>
        <taxon>Eucarida</taxon>
        <taxon>Euphausiacea</taxon>
        <taxon>Euphausiidae</taxon>
        <taxon>Meganyctiphanes</taxon>
    </lineage>
</organism>
<dbReference type="Proteomes" id="UP001497623">
    <property type="component" value="Unassembled WGS sequence"/>
</dbReference>
<evidence type="ECO:0000256" key="16">
    <source>
        <dbReference type="ARBA" id="ARBA00023242"/>
    </source>
</evidence>
<evidence type="ECO:0000256" key="2">
    <source>
        <dbReference type="ARBA" id="ARBA00004126"/>
    </source>
</evidence>
<evidence type="ECO:0000256" key="6">
    <source>
        <dbReference type="ARBA" id="ARBA00022723"/>
    </source>
</evidence>
<evidence type="ECO:0000313" key="28">
    <source>
        <dbReference type="EMBL" id="CAL4133606.1"/>
    </source>
</evidence>
<keyword evidence="13" id="KW-0238">DNA-binding</keyword>
<dbReference type="Gene3D" id="4.10.1060.10">
    <property type="entry name" value="Zinc finger, RanBP2-type"/>
    <property type="match status" value="2"/>
</dbReference>
<keyword evidence="22" id="KW-0802">TPR repeat</keyword>
<evidence type="ECO:0000256" key="8">
    <source>
        <dbReference type="ARBA" id="ARBA00022771"/>
    </source>
</evidence>
<feature type="domain" description="RanBP2-type" evidence="27">
    <location>
        <begin position="1440"/>
        <end position="1469"/>
    </location>
</feature>
<evidence type="ECO:0000256" key="7">
    <source>
        <dbReference type="ARBA" id="ARBA00022737"/>
    </source>
</evidence>
<evidence type="ECO:0000256" key="22">
    <source>
        <dbReference type="PROSITE-ProRule" id="PRU00339"/>
    </source>
</evidence>
<evidence type="ECO:0000256" key="14">
    <source>
        <dbReference type="ARBA" id="ARBA00023132"/>
    </source>
</evidence>
<evidence type="ECO:0000256" key="17">
    <source>
        <dbReference type="ARBA" id="ARBA00060842"/>
    </source>
</evidence>
<feature type="domain" description="RanBD1" evidence="26">
    <location>
        <begin position="2096"/>
        <end position="2228"/>
    </location>
</feature>
<dbReference type="FunFam" id="2.30.29.30:FF:000018">
    <property type="entry name" value="E3 SUMO-protein ligase RanBP2"/>
    <property type="match status" value="2"/>
</dbReference>
<dbReference type="GO" id="GO:0051028">
    <property type="term" value="P:mRNA transport"/>
    <property type="evidence" value="ECO:0007669"/>
    <property type="project" value="UniProtKB-KW"/>
</dbReference>
<dbReference type="GO" id="GO:0003677">
    <property type="term" value="F:DNA binding"/>
    <property type="evidence" value="ECO:0007669"/>
    <property type="project" value="UniProtKB-KW"/>
</dbReference>
<feature type="region of interest" description="Disordered" evidence="24">
    <location>
        <begin position="1239"/>
        <end position="1269"/>
    </location>
</feature>
<keyword evidence="10" id="KW-0862">Zinc</keyword>
<evidence type="ECO:0000256" key="19">
    <source>
        <dbReference type="ARBA" id="ARBA00078197"/>
    </source>
</evidence>
<comment type="caution">
    <text evidence="28">The sequence shown here is derived from an EMBL/GenBank/DDBJ whole genome shotgun (WGS) entry which is preliminary data.</text>
</comment>
<keyword evidence="11" id="KW-0653">Protein transport</keyword>
<dbReference type="PROSITE" id="PS50196">
    <property type="entry name" value="RANBD1"/>
    <property type="match status" value="3"/>
</dbReference>
<evidence type="ECO:0000256" key="10">
    <source>
        <dbReference type="ARBA" id="ARBA00022833"/>
    </source>
</evidence>
<feature type="compositionally biased region" description="Polar residues" evidence="24">
    <location>
        <begin position="1571"/>
        <end position="1581"/>
    </location>
</feature>
<feature type="compositionally biased region" description="Low complexity" evidence="24">
    <location>
        <begin position="1239"/>
        <end position="1248"/>
    </location>
</feature>
<evidence type="ECO:0000256" key="12">
    <source>
        <dbReference type="ARBA" id="ARBA00023010"/>
    </source>
</evidence>
<keyword evidence="15 25" id="KW-0472">Membrane</keyword>
<reference evidence="28 29" key="1">
    <citation type="submission" date="2024-05" db="EMBL/GenBank/DDBJ databases">
        <authorList>
            <person name="Wallberg A."/>
        </authorList>
    </citation>
    <scope>NUCLEOTIDE SEQUENCE [LARGE SCALE GENOMIC DNA]</scope>
</reference>
<dbReference type="CDD" id="cd13179">
    <property type="entry name" value="RanBD_RanBP1"/>
    <property type="match status" value="1"/>
</dbReference>
<evidence type="ECO:0000256" key="15">
    <source>
        <dbReference type="ARBA" id="ARBA00023136"/>
    </source>
</evidence>
<evidence type="ECO:0000256" key="13">
    <source>
        <dbReference type="ARBA" id="ARBA00023125"/>
    </source>
</evidence>
<feature type="compositionally biased region" description="Polar residues" evidence="24">
    <location>
        <begin position="831"/>
        <end position="867"/>
    </location>
</feature>
<keyword evidence="8 21" id="KW-0863">Zinc-finger</keyword>
<dbReference type="InterPro" id="IPR019734">
    <property type="entry name" value="TPR_rpt"/>
</dbReference>
<feature type="compositionally biased region" description="Polar residues" evidence="24">
    <location>
        <begin position="1918"/>
        <end position="1939"/>
    </location>
</feature>
<keyword evidence="6" id="KW-0479">Metal-binding</keyword>